<reference evidence="1 2" key="1">
    <citation type="journal article" date="2019" name="Nat. Ecol. Evol.">
        <title>Megaphylogeny resolves global patterns of mushroom evolution.</title>
        <authorList>
            <person name="Varga T."/>
            <person name="Krizsan K."/>
            <person name="Foldi C."/>
            <person name="Dima B."/>
            <person name="Sanchez-Garcia M."/>
            <person name="Sanchez-Ramirez S."/>
            <person name="Szollosi G.J."/>
            <person name="Szarkandi J.G."/>
            <person name="Papp V."/>
            <person name="Albert L."/>
            <person name="Andreopoulos W."/>
            <person name="Angelini C."/>
            <person name="Antonin V."/>
            <person name="Barry K.W."/>
            <person name="Bougher N.L."/>
            <person name="Buchanan P."/>
            <person name="Buyck B."/>
            <person name="Bense V."/>
            <person name="Catcheside P."/>
            <person name="Chovatia M."/>
            <person name="Cooper J."/>
            <person name="Damon W."/>
            <person name="Desjardin D."/>
            <person name="Finy P."/>
            <person name="Geml J."/>
            <person name="Haridas S."/>
            <person name="Hughes K."/>
            <person name="Justo A."/>
            <person name="Karasinski D."/>
            <person name="Kautmanova I."/>
            <person name="Kiss B."/>
            <person name="Kocsube S."/>
            <person name="Kotiranta H."/>
            <person name="LaButti K.M."/>
            <person name="Lechner B.E."/>
            <person name="Liimatainen K."/>
            <person name="Lipzen A."/>
            <person name="Lukacs Z."/>
            <person name="Mihaltcheva S."/>
            <person name="Morgado L.N."/>
            <person name="Niskanen T."/>
            <person name="Noordeloos M.E."/>
            <person name="Ohm R.A."/>
            <person name="Ortiz-Santana B."/>
            <person name="Ovrebo C."/>
            <person name="Racz N."/>
            <person name="Riley R."/>
            <person name="Savchenko A."/>
            <person name="Shiryaev A."/>
            <person name="Soop K."/>
            <person name="Spirin V."/>
            <person name="Szebenyi C."/>
            <person name="Tomsovsky M."/>
            <person name="Tulloss R.E."/>
            <person name="Uehling J."/>
            <person name="Grigoriev I.V."/>
            <person name="Vagvolgyi C."/>
            <person name="Papp T."/>
            <person name="Martin F.M."/>
            <person name="Miettinen O."/>
            <person name="Hibbett D.S."/>
            <person name="Nagy L.G."/>
        </authorList>
    </citation>
    <scope>NUCLEOTIDE SEQUENCE [LARGE SCALE GENOMIC DNA]</scope>
    <source>
        <strain evidence="1 2">OMC1185</strain>
    </source>
</reference>
<evidence type="ECO:0000313" key="1">
    <source>
        <dbReference type="EMBL" id="TFK57658.1"/>
    </source>
</evidence>
<name>A0A5C3NN95_9AGAM</name>
<proteinExistence type="predicted"/>
<sequence>MTLQVINFHPERVMAHPRVLKWYRSVLDTDDSDHDSAEDLFDEMDNDEAIAAYYQATRS</sequence>
<accession>A0A5C3NN95</accession>
<dbReference type="AlphaFoldDB" id="A0A5C3NN95"/>
<protein>
    <submittedName>
        <fullName evidence="1">Uncharacterized protein</fullName>
    </submittedName>
</protein>
<dbReference type="Proteomes" id="UP000305948">
    <property type="component" value="Unassembled WGS sequence"/>
</dbReference>
<evidence type="ECO:0000313" key="2">
    <source>
        <dbReference type="Proteomes" id="UP000305948"/>
    </source>
</evidence>
<gene>
    <name evidence="1" type="ORF">OE88DRAFT_1651512</name>
</gene>
<keyword evidence="2" id="KW-1185">Reference proteome</keyword>
<dbReference type="EMBL" id="ML213503">
    <property type="protein sequence ID" value="TFK57658.1"/>
    <property type="molecule type" value="Genomic_DNA"/>
</dbReference>
<organism evidence="1 2">
    <name type="scientific">Heliocybe sulcata</name>
    <dbReference type="NCBI Taxonomy" id="5364"/>
    <lineage>
        <taxon>Eukaryota</taxon>
        <taxon>Fungi</taxon>
        <taxon>Dikarya</taxon>
        <taxon>Basidiomycota</taxon>
        <taxon>Agaricomycotina</taxon>
        <taxon>Agaricomycetes</taxon>
        <taxon>Gloeophyllales</taxon>
        <taxon>Gloeophyllaceae</taxon>
        <taxon>Heliocybe</taxon>
    </lineage>
</organism>